<dbReference type="PANTHER" id="PTHR47485">
    <property type="entry name" value="THYLAKOID LUMENAL 17.4 KDA PROTEIN, CHLOROPLASTIC"/>
    <property type="match status" value="1"/>
</dbReference>
<feature type="transmembrane region" description="Helical" evidence="2">
    <location>
        <begin position="66"/>
        <end position="85"/>
    </location>
</feature>
<dbReference type="Gene3D" id="2.160.20.80">
    <property type="entry name" value="E3 ubiquitin-protein ligase SopA"/>
    <property type="match status" value="1"/>
</dbReference>
<gene>
    <name evidence="3" type="ORF">BECKDK2373B_GA0170837_101950</name>
</gene>
<reference evidence="3" key="1">
    <citation type="submission" date="2019-02" db="EMBL/GenBank/DDBJ databases">
        <authorList>
            <person name="Gruber-Vodicka R. H."/>
            <person name="Seah K. B. B."/>
        </authorList>
    </citation>
    <scope>NUCLEOTIDE SEQUENCE</scope>
    <source>
        <strain evidence="3">BECK_DK47</strain>
    </source>
</reference>
<dbReference type="Pfam" id="PF00805">
    <property type="entry name" value="Pentapeptide"/>
    <property type="match status" value="3"/>
</dbReference>
<evidence type="ECO:0000256" key="2">
    <source>
        <dbReference type="SAM" id="Phobius"/>
    </source>
</evidence>
<dbReference type="PANTHER" id="PTHR47485:SF1">
    <property type="entry name" value="THYLAKOID LUMENAL 17.4 KDA PROTEIN, CHLOROPLASTIC"/>
    <property type="match status" value="1"/>
</dbReference>
<protein>
    <submittedName>
        <fullName evidence="3">Pentapeptide repeat-containing protein</fullName>
    </submittedName>
</protein>
<feature type="transmembrane region" description="Helical" evidence="2">
    <location>
        <begin position="12"/>
        <end position="30"/>
    </location>
</feature>
<dbReference type="EMBL" id="CAADEX010000019">
    <property type="protein sequence ID" value="VFJ48049.1"/>
    <property type="molecule type" value="Genomic_DNA"/>
</dbReference>
<sequence>MHRTRRTARKTLRLLYLVVRKLIWLLYFVAKKPLWLLYNLSGARHICEMAWPRKTNDPEYHKPPTLLLWAIGLYAALYGIAATHYESALDRVENRMGALASQLATGNDKAFENLIEQLPRIQAMPTPPEPRLLWPPSVVASLLTEGKNPAILDWTRETAETWKGKLAGLDLQGIDLSEAKLFSAKLSGAVLHGANLSGAGLQGANLSGAELWGADLSEAVLLGANLSGAGLQWANLSGAWLWGANLSGAQLPRANLSGAGLSFANLSGASLWGADLSGAGLWGADLSGAGLWGADLSGARLLDIENWREIRDIEAANLLGIREAPEGFRAWAREQGAVEMEPAAWQAYRKKKEEEEKKK</sequence>
<dbReference type="SUPFAM" id="SSF141571">
    <property type="entry name" value="Pentapeptide repeat-like"/>
    <property type="match status" value="1"/>
</dbReference>
<keyword evidence="2" id="KW-0812">Transmembrane</keyword>
<evidence type="ECO:0000313" key="3">
    <source>
        <dbReference type="EMBL" id="VFJ48049.1"/>
    </source>
</evidence>
<name>A0A450S841_9GAMM</name>
<keyword evidence="1" id="KW-0677">Repeat</keyword>
<evidence type="ECO:0000256" key="1">
    <source>
        <dbReference type="ARBA" id="ARBA00022737"/>
    </source>
</evidence>
<accession>A0A450S841</accession>
<organism evidence="3">
    <name type="scientific">Candidatus Kentrum sp. DK</name>
    <dbReference type="NCBI Taxonomy" id="2126562"/>
    <lineage>
        <taxon>Bacteria</taxon>
        <taxon>Pseudomonadati</taxon>
        <taxon>Pseudomonadota</taxon>
        <taxon>Gammaproteobacteria</taxon>
        <taxon>Candidatus Kentrum</taxon>
    </lineage>
</organism>
<dbReference type="InterPro" id="IPR001646">
    <property type="entry name" value="5peptide_repeat"/>
</dbReference>
<proteinExistence type="predicted"/>
<keyword evidence="2" id="KW-0472">Membrane</keyword>
<keyword evidence="2" id="KW-1133">Transmembrane helix</keyword>
<dbReference type="AlphaFoldDB" id="A0A450S841"/>